<gene>
    <name evidence="1" type="ORF">BEL07_02890</name>
</gene>
<proteinExistence type="predicted"/>
<reference evidence="1 2" key="1">
    <citation type="submission" date="2016-09" db="EMBL/GenBank/DDBJ databases">
        <title>genome sequence of Mycobacterium sp. 739 SCH.</title>
        <authorList>
            <person name="Greninger A.L."/>
            <person name="Qin X."/>
            <person name="Jerome K."/>
            <person name="Vora S."/>
            <person name="Quinn K."/>
        </authorList>
    </citation>
    <scope>NUCLEOTIDE SEQUENCE [LARGE SCALE GENOMIC DNA]</scope>
    <source>
        <strain evidence="1 2">SCH</strain>
    </source>
</reference>
<evidence type="ECO:0000313" key="2">
    <source>
        <dbReference type="Proteomes" id="UP000178953"/>
    </source>
</evidence>
<dbReference type="Proteomes" id="UP000178953">
    <property type="component" value="Unassembled WGS sequence"/>
</dbReference>
<keyword evidence="2" id="KW-1185">Reference proteome</keyword>
<protein>
    <submittedName>
        <fullName evidence="1">Uncharacterized protein</fullName>
    </submittedName>
</protein>
<evidence type="ECO:0000313" key="1">
    <source>
        <dbReference type="EMBL" id="OFJ55361.1"/>
    </source>
</evidence>
<comment type="caution">
    <text evidence="1">The sequence shown here is derived from an EMBL/GenBank/DDBJ whole genome shotgun (WGS) entry which is preliminary data.</text>
</comment>
<sequence length="122" mass="12391">MFARETDGDAAVAAGRTLRAELATDPDEIGVLVVADGAHTLTPTAPGGYDPASAAVQDDLDRALARGDAAALARTGGAVVGRVAHQVLAGLLHDHPTPLRELYRDAPYGVGYFVGLSSDVGG</sequence>
<name>A0A1E8QAR0_9MYCO</name>
<dbReference type="Gene3D" id="3.40.830.10">
    <property type="entry name" value="LigB-like"/>
    <property type="match status" value="1"/>
</dbReference>
<dbReference type="EMBL" id="MCHX01000004">
    <property type="protein sequence ID" value="OFJ55361.1"/>
    <property type="molecule type" value="Genomic_DNA"/>
</dbReference>
<accession>A0A1E8QAR0</accession>
<dbReference type="AlphaFoldDB" id="A0A1E8QAR0"/>
<organism evidence="1 2">
    <name type="scientific">Mycolicibacterium grossiae</name>
    <dbReference type="NCBI Taxonomy" id="1552759"/>
    <lineage>
        <taxon>Bacteria</taxon>
        <taxon>Bacillati</taxon>
        <taxon>Actinomycetota</taxon>
        <taxon>Actinomycetes</taxon>
        <taxon>Mycobacteriales</taxon>
        <taxon>Mycobacteriaceae</taxon>
        <taxon>Mycolicibacterium</taxon>
    </lineage>
</organism>